<accession>A0A7H9AWN3</accession>
<dbReference type="Pfam" id="PF13589">
    <property type="entry name" value="HATPase_c_3"/>
    <property type="match status" value="1"/>
</dbReference>
<gene>
    <name evidence="5" type="ORF">HG535_0A06230</name>
</gene>
<dbReference type="Gene3D" id="3.30.1540.20">
    <property type="entry name" value="MutL, C-terminal domain, dimerisation subdomain"/>
    <property type="match status" value="2"/>
</dbReference>
<dbReference type="InterPro" id="IPR037198">
    <property type="entry name" value="MutL_C_sf"/>
</dbReference>
<dbReference type="GO" id="GO:0016887">
    <property type="term" value="F:ATP hydrolysis activity"/>
    <property type="evidence" value="ECO:0007669"/>
    <property type="project" value="InterPro"/>
</dbReference>
<dbReference type="SUPFAM" id="SSF118116">
    <property type="entry name" value="DNA mismatch repair protein MutL"/>
    <property type="match status" value="1"/>
</dbReference>
<dbReference type="KEGG" id="zmk:HG535_0A06230"/>
<evidence type="ECO:0000256" key="2">
    <source>
        <dbReference type="ARBA" id="ARBA00022763"/>
    </source>
</evidence>
<dbReference type="GO" id="GO:0061982">
    <property type="term" value="P:meiosis I cell cycle process"/>
    <property type="evidence" value="ECO:0007669"/>
    <property type="project" value="UniProtKB-ARBA"/>
</dbReference>
<dbReference type="GO" id="GO:0030983">
    <property type="term" value="F:mismatched DNA binding"/>
    <property type="evidence" value="ECO:0007669"/>
    <property type="project" value="InterPro"/>
</dbReference>
<comment type="similarity">
    <text evidence="1">Belongs to the DNA mismatch repair MutL/HexB family.</text>
</comment>
<evidence type="ECO:0000313" key="6">
    <source>
        <dbReference type="Proteomes" id="UP000509704"/>
    </source>
</evidence>
<dbReference type="PANTHER" id="PTHR10073:SF47">
    <property type="entry name" value="DNA MISMATCH REPAIR PROTEIN MLH3"/>
    <property type="match status" value="1"/>
</dbReference>
<dbReference type="AlphaFoldDB" id="A0A7H9AWN3"/>
<dbReference type="SUPFAM" id="SSF55874">
    <property type="entry name" value="ATPase domain of HSP90 chaperone/DNA topoisomerase II/histidine kinase"/>
    <property type="match status" value="1"/>
</dbReference>
<evidence type="ECO:0000256" key="1">
    <source>
        <dbReference type="ARBA" id="ARBA00006082"/>
    </source>
</evidence>
<organism evidence="5 6">
    <name type="scientific">Zygotorulaspora mrakii</name>
    <name type="common">Zygosaccharomyces mrakii</name>
    <dbReference type="NCBI Taxonomy" id="42260"/>
    <lineage>
        <taxon>Eukaryota</taxon>
        <taxon>Fungi</taxon>
        <taxon>Dikarya</taxon>
        <taxon>Ascomycota</taxon>
        <taxon>Saccharomycotina</taxon>
        <taxon>Saccharomycetes</taxon>
        <taxon>Saccharomycetales</taxon>
        <taxon>Saccharomycetaceae</taxon>
        <taxon>Zygotorulaspora</taxon>
    </lineage>
</organism>
<dbReference type="Gene3D" id="3.30.565.10">
    <property type="entry name" value="Histidine kinase-like ATPase, C-terminal domain"/>
    <property type="match status" value="1"/>
</dbReference>
<name>A0A7H9AWN3_ZYGMR</name>
<evidence type="ECO:0000259" key="3">
    <source>
        <dbReference type="SMART" id="SM00853"/>
    </source>
</evidence>
<reference evidence="5 6" key="1">
    <citation type="submission" date="2020-07" db="EMBL/GenBank/DDBJ databases">
        <title>The yeast mating-type switching endonuclease HO is a domesticated member of an unorthodox homing genetic element family.</title>
        <authorList>
            <person name="Coughlan A.Y."/>
            <person name="Lombardi L."/>
            <person name="Braun-Galleani S."/>
            <person name="Martos A.R."/>
            <person name="Galeote V."/>
            <person name="Bigey F."/>
            <person name="Dequin S."/>
            <person name="Byrne K.P."/>
            <person name="Wolfe K.H."/>
        </authorList>
    </citation>
    <scope>NUCLEOTIDE SEQUENCE [LARGE SCALE GENOMIC DNA]</scope>
    <source>
        <strain evidence="5 6">NRRL Y-6702</strain>
    </source>
</reference>
<proteinExistence type="inferred from homology"/>
<keyword evidence="2" id="KW-0227">DNA damage</keyword>
<keyword evidence="6" id="KW-1185">Reference proteome</keyword>
<dbReference type="InterPro" id="IPR014790">
    <property type="entry name" value="MutL_C"/>
</dbReference>
<dbReference type="NCBIfam" id="TIGR00585">
    <property type="entry name" value="mutl"/>
    <property type="match status" value="1"/>
</dbReference>
<dbReference type="OrthoDB" id="429932at2759"/>
<evidence type="ECO:0000259" key="4">
    <source>
        <dbReference type="SMART" id="SM01340"/>
    </source>
</evidence>
<evidence type="ECO:0008006" key="7">
    <source>
        <dbReference type="Google" id="ProtNLM"/>
    </source>
</evidence>
<dbReference type="GO" id="GO:0140664">
    <property type="term" value="F:ATP-dependent DNA damage sensor activity"/>
    <property type="evidence" value="ECO:0007669"/>
    <property type="project" value="InterPro"/>
</dbReference>
<protein>
    <recommendedName>
        <fullName evidence="7">MutL C-terminal dimerisation domain-containing protein</fullName>
    </recommendedName>
</protein>
<dbReference type="Gene3D" id="3.30.230.10">
    <property type="match status" value="1"/>
</dbReference>
<evidence type="ECO:0000313" key="5">
    <source>
        <dbReference type="EMBL" id="QLG70681.1"/>
    </source>
</evidence>
<dbReference type="GO" id="GO:0032300">
    <property type="term" value="C:mismatch repair complex"/>
    <property type="evidence" value="ECO:0007669"/>
    <property type="project" value="InterPro"/>
</dbReference>
<dbReference type="InterPro" id="IPR036890">
    <property type="entry name" value="HATPase_C_sf"/>
</dbReference>
<dbReference type="SUPFAM" id="SSF54211">
    <property type="entry name" value="Ribosomal protein S5 domain 2-like"/>
    <property type="match status" value="1"/>
</dbReference>
<dbReference type="GO" id="GO:0005524">
    <property type="term" value="F:ATP binding"/>
    <property type="evidence" value="ECO:0007669"/>
    <property type="project" value="InterPro"/>
</dbReference>
<dbReference type="InterPro" id="IPR013507">
    <property type="entry name" value="DNA_mismatch_S5_2-like"/>
</dbReference>
<dbReference type="InterPro" id="IPR042120">
    <property type="entry name" value="MutL_C_dimsub"/>
</dbReference>
<sequence length="742" mass="84442">MASIHKIENDVLRRLKSQTLVISPASAVRELVQNSVDSRATKIEIVLDLNNLELIICDDGDGISLHNLNILGTAHATSKISNLNDLQRLATYGYRGEAICSIAGVSSMTIASKDKHYDSTWVRRLPNVAQILDFNERDLEGHPDFKLKSFKKNESGTVVLVKNLLHNLPVRRKYFQKYPAYKTHMMIKQDLFQVLLLHPHIEISLDVIDDNGKKRNLVHSQNIISTYTLHEKMSSVFLNVYGAIVTPESIKKVAITFKEYQIDGLISKVPVRSKDFQFVFVNGRRQKDPAFLRILDNMFQAVGFGYDNSNTSAVKSVGRPYDTHPMLIFHVRCPHNIDDLMQDSDKNVWNLSRSHIIHPLILKIVESFLKHQGYNTIRRNGHIRNSISTKKHVPFVSSSIFDSRICPSRTAGKRLSSRLRGSLCVAKVAFRPILSQFYFQKITNLGPFEIKSARNSKGSFFNINRLNEEQSKFDCTSTKEFLNIKIQRSQLKCAEVVNQVGKKFILLRLPGTRLASHSLLIIVDQHAVDERIKLEFYLKQFLKDIISGTIAIHSLHGCNILLNSTEVDLFEHFKPEFKKWGMTYKLRKEDSGVCCLNLISLPQTVHQKYKGDKVFLKGALLQTVNDIKCSKRLPFAMEEAKIRLQKSPDEFQWWNYIDSIPVIFRELFNSRACRSAIMFGDTLSKGECAVLINDLANCKFPFQCAHGRPSVIPLAELKPIEGGTGGVTERIQPNCPDYNIDI</sequence>
<dbReference type="SMART" id="SM00853">
    <property type="entry name" value="MutL_C"/>
    <property type="match status" value="1"/>
</dbReference>
<dbReference type="GO" id="GO:0006298">
    <property type="term" value="P:mismatch repair"/>
    <property type="evidence" value="ECO:0007669"/>
    <property type="project" value="InterPro"/>
</dbReference>
<dbReference type="InterPro" id="IPR002099">
    <property type="entry name" value="MutL/Mlh/PMS"/>
</dbReference>
<feature type="domain" description="MutL C-terminal dimerisation" evidence="3">
    <location>
        <begin position="496"/>
        <end position="683"/>
    </location>
</feature>
<dbReference type="RefSeq" id="XP_037142409.1">
    <property type="nucleotide sequence ID" value="XM_037286514.1"/>
</dbReference>
<feature type="domain" description="DNA mismatch repair protein S5" evidence="4">
    <location>
        <begin position="237"/>
        <end position="370"/>
    </location>
</feature>
<dbReference type="InterPro" id="IPR038973">
    <property type="entry name" value="MutL/Mlh/Pms-like"/>
</dbReference>
<dbReference type="InterPro" id="IPR014721">
    <property type="entry name" value="Ribsml_uS5_D2-typ_fold_subgr"/>
</dbReference>
<dbReference type="EMBL" id="CP058604">
    <property type="protein sequence ID" value="QLG70681.1"/>
    <property type="molecule type" value="Genomic_DNA"/>
</dbReference>
<dbReference type="GeneID" id="59234317"/>
<dbReference type="InterPro" id="IPR020568">
    <property type="entry name" value="Ribosomal_Su5_D2-typ_SF"/>
</dbReference>
<dbReference type="PANTHER" id="PTHR10073">
    <property type="entry name" value="DNA MISMATCH REPAIR PROTEIN MLH, PMS, MUTL"/>
    <property type="match status" value="1"/>
</dbReference>
<dbReference type="Proteomes" id="UP000509704">
    <property type="component" value="Chromosome 1"/>
</dbReference>
<dbReference type="SMART" id="SM01340">
    <property type="entry name" value="DNA_mis_repair"/>
    <property type="match status" value="1"/>
</dbReference>